<organism evidence="7">
    <name type="scientific">Hirondellea gigas</name>
    <dbReference type="NCBI Taxonomy" id="1518452"/>
    <lineage>
        <taxon>Eukaryota</taxon>
        <taxon>Metazoa</taxon>
        <taxon>Ecdysozoa</taxon>
        <taxon>Arthropoda</taxon>
        <taxon>Crustacea</taxon>
        <taxon>Multicrustacea</taxon>
        <taxon>Malacostraca</taxon>
        <taxon>Eumalacostraca</taxon>
        <taxon>Peracarida</taxon>
        <taxon>Amphipoda</taxon>
        <taxon>Amphilochidea</taxon>
        <taxon>Lysianassida</taxon>
        <taxon>Lysianassidira</taxon>
        <taxon>Lysianassoidea</taxon>
        <taxon>Lysianassidae</taxon>
        <taxon>Hirondellea</taxon>
    </lineage>
</organism>
<feature type="compositionally biased region" description="Low complexity" evidence="4">
    <location>
        <begin position="90"/>
        <end position="104"/>
    </location>
</feature>
<dbReference type="PROSITE" id="PS50089">
    <property type="entry name" value="ZF_RING_2"/>
    <property type="match status" value="1"/>
</dbReference>
<keyword evidence="1 3" id="KW-0479">Metal-binding</keyword>
<evidence type="ECO:0000259" key="6">
    <source>
        <dbReference type="PROSITE" id="PS50966"/>
    </source>
</evidence>
<keyword evidence="7" id="KW-0808">Transferase</keyword>
<keyword evidence="2" id="KW-0862">Zinc</keyword>
<reference evidence="7" key="1">
    <citation type="submission" date="2017-11" db="EMBL/GenBank/DDBJ databases">
        <title>The sensing device of the deep-sea amphipod.</title>
        <authorList>
            <person name="Kobayashi H."/>
            <person name="Nagahama T."/>
            <person name="Arai W."/>
            <person name="Sasagawa Y."/>
            <person name="Umeda M."/>
            <person name="Hayashi T."/>
            <person name="Nikaido I."/>
            <person name="Watanabe H."/>
            <person name="Oguri K."/>
            <person name="Kitazato H."/>
            <person name="Fujioka K."/>
            <person name="Kido Y."/>
            <person name="Takami H."/>
        </authorList>
    </citation>
    <scope>NUCLEOTIDE SEQUENCE</scope>
    <source>
        <tissue evidence="7">Whole body</tissue>
    </source>
</reference>
<evidence type="ECO:0000256" key="4">
    <source>
        <dbReference type="SAM" id="MobiDB-lite"/>
    </source>
</evidence>
<dbReference type="PANTHER" id="PTHR21540">
    <property type="entry name" value="RING FINGER AND SWIM DOMAIN-CONTAINING PROTEIN 2"/>
    <property type="match status" value="1"/>
</dbReference>
<evidence type="ECO:0000259" key="5">
    <source>
        <dbReference type="PROSITE" id="PS50089"/>
    </source>
</evidence>
<evidence type="ECO:0000256" key="2">
    <source>
        <dbReference type="ARBA" id="ARBA00022833"/>
    </source>
</evidence>
<dbReference type="InterPro" id="IPR001841">
    <property type="entry name" value="Znf_RING"/>
</dbReference>
<dbReference type="InterPro" id="IPR039903">
    <property type="entry name" value="Zswim2"/>
</dbReference>
<feature type="domain" description="SWIM-type" evidence="6">
    <location>
        <begin position="184"/>
        <end position="216"/>
    </location>
</feature>
<dbReference type="GO" id="GO:0061630">
    <property type="term" value="F:ubiquitin protein ligase activity"/>
    <property type="evidence" value="ECO:0007669"/>
    <property type="project" value="InterPro"/>
</dbReference>
<evidence type="ECO:0000256" key="1">
    <source>
        <dbReference type="ARBA" id="ARBA00022771"/>
    </source>
</evidence>
<dbReference type="Gene3D" id="3.30.40.10">
    <property type="entry name" value="Zinc/RING finger domain, C3HC4 (zinc finger)"/>
    <property type="match status" value="1"/>
</dbReference>
<keyword evidence="1 3" id="KW-0863">Zinc-finger</keyword>
<feature type="compositionally biased region" description="Polar residues" evidence="4">
    <location>
        <begin position="14"/>
        <end position="39"/>
    </location>
</feature>
<dbReference type="CDD" id="cd16494">
    <property type="entry name" value="RING-CH-C4HC3_ZSWM2"/>
    <property type="match status" value="1"/>
</dbReference>
<dbReference type="AlphaFoldDB" id="A0A6A7G4F2"/>
<feature type="domain" description="RING-type" evidence="5">
    <location>
        <begin position="291"/>
        <end position="338"/>
    </location>
</feature>
<dbReference type="InterPro" id="IPR007527">
    <property type="entry name" value="Znf_SWIM"/>
</dbReference>
<keyword evidence="7" id="KW-0418">Kinase</keyword>
<dbReference type="Pfam" id="PF04434">
    <property type="entry name" value="SWIM"/>
    <property type="match status" value="1"/>
</dbReference>
<dbReference type="SUPFAM" id="SSF57850">
    <property type="entry name" value="RING/U-box"/>
    <property type="match status" value="1"/>
</dbReference>
<dbReference type="GO" id="GO:0016301">
    <property type="term" value="F:kinase activity"/>
    <property type="evidence" value="ECO:0007669"/>
    <property type="project" value="UniProtKB-KW"/>
</dbReference>
<name>A0A6A7G4F2_9CRUS</name>
<dbReference type="PROSITE" id="PS50966">
    <property type="entry name" value="ZF_SWIM"/>
    <property type="match status" value="1"/>
</dbReference>
<protein>
    <submittedName>
        <fullName evidence="7">Mitogen-activated protein kinase kinase kinase 1</fullName>
    </submittedName>
</protein>
<accession>A0A6A7G4F2</accession>
<dbReference type="InterPro" id="IPR013083">
    <property type="entry name" value="Znf_RING/FYVE/PHD"/>
</dbReference>
<dbReference type="GO" id="GO:0008270">
    <property type="term" value="F:zinc ion binding"/>
    <property type="evidence" value="ECO:0007669"/>
    <property type="project" value="UniProtKB-KW"/>
</dbReference>
<feature type="region of interest" description="Disordered" evidence="4">
    <location>
        <begin position="1"/>
        <end position="127"/>
    </location>
</feature>
<sequence length="390" mass="43752">MSSRELRARRRSTAMKSISSSSQRSTPENTVDLTGMSSSRSRRTKPRFAPSTQPAVALMASSSASSTKRKRSPKKTTQRKAAKVTKVKAQRVASASSSSSSSSAKPKRKAPTKKAKPVKAPKAPKVVKEKVEVEKRLMRYRSRTQKIRERISRALNQRLYLIRQESVNPLQRTYAVLGSTGNMYTIQIGKLVSCSCPDFGKGNVCKHCLFIFLKVLKVPKQSDVICQKALLSSELVEMFANAPSQNQGDELASKKVRKAYDKALGIESDQDEEDNEEDEKGVVQKPIEGDCAICFDDLGGAVVWCRAQCGQNVHHGCFQMWSRNKKASGEEITCVYCRVKWLEEPPKQSSGSAKTGVKMNEGYMNFSQQQGQQMTRDYYGGYNHWRRRYY</sequence>
<proteinExistence type="evidence at transcript level"/>
<dbReference type="EMBL" id="IACT01006591">
    <property type="protein sequence ID" value="LAC25720.1"/>
    <property type="molecule type" value="mRNA"/>
</dbReference>
<evidence type="ECO:0000256" key="3">
    <source>
        <dbReference type="PROSITE-ProRule" id="PRU00175"/>
    </source>
</evidence>
<evidence type="ECO:0000313" key="7">
    <source>
        <dbReference type="EMBL" id="LAC25720.1"/>
    </source>
</evidence>
<dbReference type="PANTHER" id="PTHR21540:SF0">
    <property type="entry name" value="PHD FAMILY PROTEIN"/>
    <property type="match status" value="1"/>
</dbReference>
<feature type="compositionally biased region" description="Basic residues" evidence="4">
    <location>
        <begin position="67"/>
        <end position="89"/>
    </location>
</feature>
<feature type="compositionally biased region" description="Basic residues" evidence="4">
    <location>
        <begin position="105"/>
        <end position="119"/>
    </location>
</feature>